<evidence type="ECO:0000313" key="1">
    <source>
        <dbReference type="EMBL" id="CAG5118816.1"/>
    </source>
</evidence>
<gene>
    <name evidence="1" type="ORF">CUNI_LOCUS4374</name>
</gene>
<keyword evidence="2" id="KW-1185">Reference proteome</keyword>
<sequence>CTVCDETQYVAAECNTRRDTICFDASYPMGIIPMNQSHLPDDGTEISVNHSSNVFMERLVNMDALETAMYVTNNQQSLDFAWPRTSGLDIAVSISDVYLVPDYHDMEAVDDTALFHRLSDPSQKSRFYYNHVQSHYCRHPLPDYYSIQMELIANRTSTAQVVRCDSQDESVTRCPGHFKDGDRYLKWNINSPCPSYMTTKLAPLKDGPNSVVCTEETDILRQVFHRSRPTTQEYMFPSRECELYRQKCDQCLKSSTCPSNSTSQCCGIHCYWQTFCKKTFSPDCPLPSVECATGEVNIFSLFPHFDSLDYQFACHLRYVPPQKLYSVSYTINIPSVNFNTTSQHFTVASNSRGEHERRISHFDFITALHDTRIKVPEELILIGNHNELKHYHARLMQPYAIRELKTASDLKKEKSSSKGNTSRAAYVQFEKPFLFSSRSWYKDGCRKNVSQ</sequence>
<organism evidence="1 2">
    <name type="scientific">Candidula unifasciata</name>
    <dbReference type="NCBI Taxonomy" id="100452"/>
    <lineage>
        <taxon>Eukaryota</taxon>
        <taxon>Metazoa</taxon>
        <taxon>Spiralia</taxon>
        <taxon>Lophotrochozoa</taxon>
        <taxon>Mollusca</taxon>
        <taxon>Gastropoda</taxon>
        <taxon>Heterobranchia</taxon>
        <taxon>Euthyneura</taxon>
        <taxon>Panpulmonata</taxon>
        <taxon>Eupulmonata</taxon>
        <taxon>Stylommatophora</taxon>
        <taxon>Helicina</taxon>
        <taxon>Helicoidea</taxon>
        <taxon>Geomitridae</taxon>
        <taxon>Candidula</taxon>
    </lineage>
</organism>
<feature type="non-terminal residue" evidence="1">
    <location>
        <position position="451"/>
    </location>
</feature>
<evidence type="ECO:0000313" key="2">
    <source>
        <dbReference type="Proteomes" id="UP000678393"/>
    </source>
</evidence>
<accession>A0A8S3YX25</accession>
<protein>
    <submittedName>
        <fullName evidence="1">Uncharacterized protein</fullName>
    </submittedName>
</protein>
<dbReference type="AlphaFoldDB" id="A0A8S3YX25"/>
<dbReference type="OrthoDB" id="6247498at2759"/>
<proteinExistence type="predicted"/>
<dbReference type="Proteomes" id="UP000678393">
    <property type="component" value="Unassembled WGS sequence"/>
</dbReference>
<name>A0A8S3YX25_9EUPU</name>
<dbReference type="EMBL" id="CAJHNH020000612">
    <property type="protein sequence ID" value="CAG5118816.1"/>
    <property type="molecule type" value="Genomic_DNA"/>
</dbReference>
<feature type="non-terminal residue" evidence="1">
    <location>
        <position position="1"/>
    </location>
</feature>
<reference evidence="1" key="1">
    <citation type="submission" date="2021-04" db="EMBL/GenBank/DDBJ databases">
        <authorList>
            <consortium name="Molecular Ecology Group"/>
        </authorList>
    </citation>
    <scope>NUCLEOTIDE SEQUENCE</scope>
</reference>
<comment type="caution">
    <text evidence="1">The sequence shown here is derived from an EMBL/GenBank/DDBJ whole genome shotgun (WGS) entry which is preliminary data.</text>
</comment>